<reference evidence="2" key="2">
    <citation type="journal article" date="2021" name="PeerJ">
        <title>Extensive microbial diversity within the chicken gut microbiome revealed by metagenomics and culture.</title>
        <authorList>
            <person name="Gilroy R."/>
            <person name="Ravi A."/>
            <person name="Getino M."/>
            <person name="Pursley I."/>
            <person name="Horton D.L."/>
            <person name="Alikhan N.F."/>
            <person name="Baker D."/>
            <person name="Gharbi K."/>
            <person name="Hall N."/>
            <person name="Watson M."/>
            <person name="Adriaenssens E.M."/>
            <person name="Foster-Nyarko E."/>
            <person name="Jarju S."/>
            <person name="Secka A."/>
            <person name="Antonio M."/>
            <person name="Oren A."/>
            <person name="Chaudhuri R.R."/>
            <person name="La Ragione R."/>
            <person name="Hildebrand F."/>
            <person name="Pallen M.J."/>
        </authorList>
    </citation>
    <scope>NUCLEOTIDE SEQUENCE</scope>
    <source>
        <strain evidence="2">21143</strain>
    </source>
</reference>
<feature type="chain" id="PRO_5038734474" evidence="1">
    <location>
        <begin position="18"/>
        <end position="196"/>
    </location>
</feature>
<organism evidence="2 3">
    <name type="scientific">Candidatus Caccoplasma intestinavium</name>
    <dbReference type="NCBI Taxonomy" id="2840716"/>
    <lineage>
        <taxon>Bacteria</taxon>
        <taxon>Pseudomonadati</taxon>
        <taxon>Bacteroidota</taxon>
        <taxon>Bacteroidia</taxon>
        <taxon>Bacteroidales</taxon>
        <taxon>Bacteroidaceae</taxon>
        <taxon>Bacteroidaceae incertae sedis</taxon>
        <taxon>Candidatus Caccoplasma</taxon>
    </lineage>
</organism>
<dbReference type="Proteomes" id="UP000886722">
    <property type="component" value="Unassembled WGS sequence"/>
</dbReference>
<dbReference type="PROSITE" id="PS51257">
    <property type="entry name" value="PROKAR_LIPOPROTEIN"/>
    <property type="match status" value="1"/>
</dbReference>
<evidence type="ECO:0000313" key="2">
    <source>
        <dbReference type="EMBL" id="HIT38855.1"/>
    </source>
</evidence>
<proteinExistence type="predicted"/>
<dbReference type="EMBL" id="DVKT01000015">
    <property type="protein sequence ID" value="HIT38855.1"/>
    <property type="molecule type" value="Genomic_DNA"/>
</dbReference>
<dbReference type="Pfam" id="PF16109">
    <property type="entry name" value="DUF4827"/>
    <property type="match status" value="1"/>
</dbReference>
<dbReference type="InterPro" id="IPR032252">
    <property type="entry name" value="DUF4827"/>
</dbReference>
<sequence length="196" mass="22408">MKFFITISVFFSVFAFASCDDGKTYIELREEEDNAIEKYLTTDGRWVADLPGDGNFQTAENTDNPPFYRLPDDVYMQILSMGYRDSTNSFFVADDKVYFRYTRMSLTDWADGIVSTSGNMNDASGGSDKYYFTYTTQMGSNYSMYFEYGLGIQYPLRYVGNGALLNLVVPSKMGFASEISDVIPYLYTIKYNLKEN</sequence>
<comment type="caution">
    <text evidence="2">The sequence shown here is derived from an EMBL/GenBank/DDBJ whole genome shotgun (WGS) entry which is preliminary data.</text>
</comment>
<dbReference type="Gene3D" id="3.10.50.40">
    <property type="match status" value="1"/>
</dbReference>
<evidence type="ECO:0000256" key="1">
    <source>
        <dbReference type="SAM" id="SignalP"/>
    </source>
</evidence>
<protein>
    <submittedName>
        <fullName evidence="2">DUF4827 domain-containing protein</fullName>
    </submittedName>
</protein>
<name>A0A9D1GD05_9BACT</name>
<evidence type="ECO:0000313" key="3">
    <source>
        <dbReference type="Proteomes" id="UP000886722"/>
    </source>
</evidence>
<dbReference type="AlphaFoldDB" id="A0A9D1GD05"/>
<dbReference type="GO" id="GO:0003755">
    <property type="term" value="F:peptidyl-prolyl cis-trans isomerase activity"/>
    <property type="evidence" value="ECO:0007669"/>
    <property type="project" value="InterPro"/>
</dbReference>
<feature type="signal peptide" evidence="1">
    <location>
        <begin position="1"/>
        <end position="17"/>
    </location>
</feature>
<keyword evidence="1" id="KW-0732">Signal</keyword>
<gene>
    <name evidence="2" type="ORF">IAD06_02275</name>
</gene>
<reference evidence="2" key="1">
    <citation type="submission" date="2020-10" db="EMBL/GenBank/DDBJ databases">
        <authorList>
            <person name="Gilroy R."/>
        </authorList>
    </citation>
    <scope>NUCLEOTIDE SEQUENCE</scope>
    <source>
        <strain evidence="2">21143</strain>
    </source>
</reference>
<accession>A0A9D1GD05</accession>
<dbReference type="InterPro" id="IPR046357">
    <property type="entry name" value="PPIase_dom_sf"/>
</dbReference>